<sequence>MFKSKLLLGTVLAAGTLMLTAPAQAFDYVEWSWDAEVDTDVDLDLDILDPSEFAMVESLQIKLGDTTATSNVNNVFNNQPMSGTASGTFSFEGEAWDNDVLGEVEPPVDAFSNQTSGNVDGIAAGQGSNPATFTTDGANVAGSPDIEGGISDATGAFTNANITVNGAVTDPFGADGIGAGNGVADEPNGVIFTVTVDGLEVEGASYDAATELPSLDATATALANNAAIEGQGVVNVHAGQFAFDPAGTGGEIEEPNGGESELASFGYDPTNPNSNLSGALALAALALNGDIGPSAITATSNAHHIDNFAVDAGATALANNMNISVVAGGTPDVEDPDTEAMSSAFCFQGCGNGDDNDGIQPDVALIADVTQFAYADVSATSNVHHINLNSYTNLGTLDQPVINGTATAIGNNLSIKVGAPAIDVE</sequence>
<gene>
    <name evidence="2" type="ORF">TH5_14760</name>
</gene>
<comment type="caution">
    <text evidence="2">The sequence shown here is derived from an EMBL/GenBank/DDBJ whole genome shotgun (WGS) entry which is preliminary data.</text>
</comment>
<feature type="signal peptide" evidence="1">
    <location>
        <begin position="1"/>
        <end position="25"/>
    </location>
</feature>
<feature type="chain" id="PRO_5016603268" evidence="1">
    <location>
        <begin position="26"/>
        <end position="425"/>
    </location>
</feature>
<dbReference type="RefSeq" id="WP_114122432.1">
    <property type="nucleotide sequence ID" value="NZ_JPWA01000017.1"/>
</dbReference>
<evidence type="ECO:0000313" key="3">
    <source>
        <dbReference type="Proteomes" id="UP000252419"/>
    </source>
</evidence>
<evidence type="ECO:0000313" key="2">
    <source>
        <dbReference type="EMBL" id="RCK05296.1"/>
    </source>
</evidence>
<protein>
    <submittedName>
        <fullName evidence="2">Uncharacterized protein</fullName>
    </submittedName>
</protein>
<name>A0A367UAF5_9PROT</name>
<organism evidence="2 3">
    <name type="scientific">Thalassospira xianhensis MCCC 1A02616</name>
    <dbReference type="NCBI Taxonomy" id="1177929"/>
    <lineage>
        <taxon>Bacteria</taxon>
        <taxon>Pseudomonadati</taxon>
        <taxon>Pseudomonadota</taxon>
        <taxon>Alphaproteobacteria</taxon>
        <taxon>Rhodospirillales</taxon>
        <taxon>Thalassospiraceae</taxon>
        <taxon>Thalassospira</taxon>
    </lineage>
</organism>
<keyword evidence="1" id="KW-0732">Signal</keyword>
<keyword evidence="3" id="KW-1185">Reference proteome</keyword>
<reference evidence="2 3" key="1">
    <citation type="submission" date="2014-07" db="EMBL/GenBank/DDBJ databases">
        <title>Draft genome sequence of Thalassospira xianhensis P-4 (MCCC 1A02616).</title>
        <authorList>
            <person name="Lai Q."/>
            <person name="Shao Z."/>
        </authorList>
    </citation>
    <scope>NUCLEOTIDE SEQUENCE [LARGE SCALE GENOMIC DNA]</scope>
    <source>
        <strain evidence="2 3">MCCC 1A02616</strain>
    </source>
</reference>
<proteinExistence type="predicted"/>
<accession>A0A367UAF5</accession>
<dbReference type="AlphaFoldDB" id="A0A367UAF5"/>
<evidence type="ECO:0000256" key="1">
    <source>
        <dbReference type="SAM" id="SignalP"/>
    </source>
</evidence>
<dbReference type="Proteomes" id="UP000252419">
    <property type="component" value="Unassembled WGS sequence"/>
</dbReference>
<dbReference type="EMBL" id="JPWA01000017">
    <property type="protein sequence ID" value="RCK05296.1"/>
    <property type="molecule type" value="Genomic_DNA"/>
</dbReference>